<comment type="caution">
    <text evidence="1">The sequence shown here is derived from an EMBL/GenBank/DDBJ whole genome shotgun (WGS) entry which is preliminary data.</text>
</comment>
<reference evidence="1" key="1">
    <citation type="submission" date="2019-10" db="EMBL/GenBank/DDBJ databases">
        <authorList>
            <consortium name="DOE Joint Genome Institute"/>
            <person name="Kuo A."/>
            <person name="Miyauchi S."/>
            <person name="Kiss E."/>
            <person name="Drula E."/>
            <person name="Kohler A."/>
            <person name="Sanchez-Garcia M."/>
            <person name="Andreopoulos B."/>
            <person name="Barry K.W."/>
            <person name="Bonito G."/>
            <person name="Buee M."/>
            <person name="Carver A."/>
            <person name="Chen C."/>
            <person name="Cichocki N."/>
            <person name="Clum A."/>
            <person name="Culley D."/>
            <person name="Crous P.W."/>
            <person name="Fauchery L."/>
            <person name="Girlanda M."/>
            <person name="Hayes R."/>
            <person name="Keri Z."/>
            <person name="LaButti K."/>
            <person name="Lipzen A."/>
            <person name="Lombard V."/>
            <person name="Magnuson J."/>
            <person name="Maillard F."/>
            <person name="Morin E."/>
            <person name="Murat C."/>
            <person name="Nolan M."/>
            <person name="Ohm R."/>
            <person name="Pangilinan J."/>
            <person name="Pereira M."/>
            <person name="Perotto S."/>
            <person name="Peter M."/>
            <person name="Riley R."/>
            <person name="Sitrit Y."/>
            <person name="Stielow B."/>
            <person name="Szollosi G."/>
            <person name="Zifcakova L."/>
            <person name="Stursova M."/>
            <person name="Spatafora J.W."/>
            <person name="Tedersoo L."/>
            <person name="Vaario L.-M."/>
            <person name="Yamada A."/>
            <person name="Yan M."/>
            <person name="Wang P."/>
            <person name="Xu J."/>
            <person name="Bruns T."/>
            <person name="Baldrian P."/>
            <person name="Vilgalys R."/>
            <person name="Henrissat B."/>
            <person name="Grigoriev I.V."/>
            <person name="Hibbett D."/>
            <person name="Nagy L.G."/>
            <person name="Martin F.M."/>
        </authorList>
    </citation>
    <scope>NUCLEOTIDE SEQUENCE</scope>
    <source>
        <strain evidence="1">BED1</strain>
    </source>
</reference>
<accession>A0AAD4BWU5</accession>
<evidence type="ECO:0000313" key="2">
    <source>
        <dbReference type="Proteomes" id="UP001194468"/>
    </source>
</evidence>
<gene>
    <name evidence="1" type="ORF">L210DRAFT_3537006</name>
</gene>
<keyword evidence="2" id="KW-1185">Reference proteome</keyword>
<name>A0AAD4BWU5_BOLED</name>
<evidence type="ECO:0000313" key="1">
    <source>
        <dbReference type="EMBL" id="KAF8441382.1"/>
    </source>
</evidence>
<proteinExistence type="predicted"/>
<reference evidence="1" key="2">
    <citation type="journal article" date="2020" name="Nat. Commun.">
        <title>Large-scale genome sequencing of mycorrhizal fungi provides insights into the early evolution of symbiotic traits.</title>
        <authorList>
            <person name="Miyauchi S."/>
            <person name="Kiss E."/>
            <person name="Kuo A."/>
            <person name="Drula E."/>
            <person name="Kohler A."/>
            <person name="Sanchez-Garcia M."/>
            <person name="Morin E."/>
            <person name="Andreopoulos B."/>
            <person name="Barry K.W."/>
            <person name="Bonito G."/>
            <person name="Buee M."/>
            <person name="Carver A."/>
            <person name="Chen C."/>
            <person name="Cichocki N."/>
            <person name="Clum A."/>
            <person name="Culley D."/>
            <person name="Crous P.W."/>
            <person name="Fauchery L."/>
            <person name="Girlanda M."/>
            <person name="Hayes R.D."/>
            <person name="Keri Z."/>
            <person name="LaButti K."/>
            <person name="Lipzen A."/>
            <person name="Lombard V."/>
            <person name="Magnuson J."/>
            <person name="Maillard F."/>
            <person name="Murat C."/>
            <person name="Nolan M."/>
            <person name="Ohm R.A."/>
            <person name="Pangilinan J."/>
            <person name="Pereira M.F."/>
            <person name="Perotto S."/>
            <person name="Peter M."/>
            <person name="Pfister S."/>
            <person name="Riley R."/>
            <person name="Sitrit Y."/>
            <person name="Stielow J.B."/>
            <person name="Szollosi G."/>
            <person name="Zifcakova L."/>
            <person name="Stursova M."/>
            <person name="Spatafora J.W."/>
            <person name="Tedersoo L."/>
            <person name="Vaario L.M."/>
            <person name="Yamada A."/>
            <person name="Yan M."/>
            <person name="Wang P."/>
            <person name="Xu J."/>
            <person name="Bruns T."/>
            <person name="Baldrian P."/>
            <person name="Vilgalys R."/>
            <person name="Dunand C."/>
            <person name="Henrissat B."/>
            <person name="Grigoriev I.V."/>
            <person name="Hibbett D."/>
            <person name="Nagy L.G."/>
            <person name="Martin F.M."/>
        </authorList>
    </citation>
    <scope>NUCLEOTIDE SEQUENCE</scope>
    <source>
        <strain evidence="1">BED1</strain>
    </source>
</reference>
<dbReference type="AlphaFoldDB" id="A0AAD4BWU5"/>
<sequence length="73" mass="7987">MLCLPHSRALVMYLLMSTGPFPFLPIRAADLYDKQHSQPGHKLSDLVISSYGPTLSILAQPPNPSVAPSDDLR</sequence>
<dbReference type="EMBL" id="WHUW01000010">
    <property type="protein sequence ID" value="KAF8441382.1"/>
    <property type="molecule type" value="Genomic_DNA"/>
</dbReference>
<protein>
    <submittedName>
        <fullName evidence="1">Uncharacterized protein</fullName>
    </submittedName>
</protein>
<organism evidence="1 2">
    <name type="scientific">Boletus edulis BED1</name>
    <dbReference type="NCBI Taxonomy" id="1328754"/>
    <lineage>
        <taxon>Eukaryota</taxon>
        <taxon>Fungi</taxon>
        <taxon>Dikarya</taxon>
        <taxon>Basidiomycota</taxon>
        <taxon>Agaricomycotina</taxon>
        <taxon>Agaricomycetes</taxon>
        <taxon>Agaricomycetidae</taxon>
        <taxon>Boletales</taxon>
        <taxon>Boletineae</taxon>
        <taxon>Boletaceae</taxon>
        <taxon>Boletoideae</taxon>
        <taxon>Boletus</taxon>
    </lineage>
</organism>
<dbReference type="Proteomes" id="UP001194468">
    <property type="component" value="Unassembled WGS sequence"/>
</dbReference>